<dbReference type="EMBL" id="JARIHO010000017">
    <property type="protein sequence ID" value="KAJ7348632.1"/>
    <property type="molecule type" value="Genomic_DNA"/>
</dbReference>
<evidence type="ECO:0000313" key="2">
    <source>
        <dbReference type="EMBL" id="KAJ7348632.1"/>
    </source>
</evidence>
<evidence type="ECO:0000313" key="3">
    <source>
        <dbReference type="Proteomes" id="UP001218218"/>
    </source>
</evidence>
<keyword evidence="3" id="KW-1185">Reference proteome</keyword>
<feature type="region of interest" description="Disordered" evidence="1">
    <location>
        <begin position="128"/>
        <end position="161"/>
    </location>
</feature>
<proteinExistence type="predicted"/>
<accession>A0AAD7A382</accession>
<sequence>MMRDPRLRFVAHPPKIFRFRCAIWSPHPRRSSGSAMSSTLPVCASLLPLRYSIAVLPTIEINERMNGWNRIKLRAGVGSGKTKTKKLADHTADEYQSTKLARLWMISDRRSFNIFAISSTLPRLQVRPTVRPRNPSQSFSPPSLTCSSTASGRGQPFSAAD</sequence>
<evidence type="ECO:0000256" key="1">
    <source>
        <dbReference type="SAM" id="MobiDB-lite"/>
    </source>
</evidence>
<comment type="caution">
    <text evidence="2">The sequence shown here is derived from an EMBL/GenBank/DDBJ whole genome shotgun (WGS) entry which is preliminary data.</text>
</comment>
<dbReference type="AlphaFoldDB" id="A0AAD7A382"/>
<organism evidence="2 3">
    <name type="scientific">Mycena albidolilacea</name>
    <dbReference type="NCBI Taxonomy" id="1033008"/>
    <lineage>
        <taxon>Eukaryota</taxon>
        <taxon>Fungi</taxon>
        <taxon>Dikarya</taxon>
        <taxon>Basidiomycota</taxon>
        <taxon>Agaricomycotina</taxon>
        <taxon>Agaricomycetes</taxon>
        <taxon>Agaricomycetidae</taxon>
        <taxon>Agaricales</taxon>
        <taxon>Marasmiineae</taxon>
        <taxon>Mycenaceae</taxon>
        <taxon>Mycena</taxon>
    </lineage>
</organism>
<reference evidence="2" key="1">
    <citation type="submission" date="2023-03" db="EMBL/GenBank/DDBJ databases">
        <title>Massive genome expansion in bonnet fungi (Mycena s.s.) driven by repeated elements and novel gene families across ecological guilds.</title>
        <authorList>
            <consortium name="Lawrence Berkeley National Laboratory"/>
            <person name="Harder C.B."/>
            <person name="Miyauchi S."/>
            <person name="Viragh M."/>
            <person name="Kuo A."/>
            <person name="Thoen E."/>
            <person name="Andreopoulos B."/>
            <person name="Lu D."/>
            <person name="Skrede I."/>
            <person name="Drula E."/>
            <person name="Henrissat B."/>
            <person name="Morin E."/>
            <person name="Kohler A."/>
            <person name="Barry K."/>
            <person name="LaButti K."/>
            <person name="Morin E."/>
            <person name="Salamov A."/>
            <person name="Lipzen A."/>
            <person name="Mereny Z."/>
            <person name="Hegedus B."/>
            <person name="Baldrian P."/>
            <person name="Stursova M."/>
            <person name="Weitz H."/>
            <person name="Taylor A."/>
            <person name="Grigoriev I.V."/>
            <person name="Nagy L.G."/>
            <person name="Martin F."/>
            <person name="Kauserud H."/>
        </authorList>
    </citation>
    <scope>NUCLEOTIDE SEQUENCE</scope>
    <source>
        <strain evidence="2">CBHHK002</strain>
    </source>
</reference>
<gene>
    <name evidence="2" type="ORF">DFH08DRAFT_151326</name>
</gene>
<name>A0AAD7A382_9AGAR</name>
<feature type="compositionally biased region" description="Polar residues" evidence="1">
    <location>
        <begin position="134"/>
        <end position="152"/>
    </location>
</feature>
<dbReference type="Proteomes" id="UP001218218">
    <property type="component" value="Unassembled WGS sequence"/>
</dbReference>
<protein>
    <submittedName>
        <fullName evidence="2">Uncharacterized protein</fullName>
    </submittedName>
</protein>